<sequence>MSDAVSDAPAASSSARSNAASGARTGGAGRQPGKQKLARSKAACDACHRAKQRCDGPPGPCHRCTLWSIDCLFPSAAGPVPSTKSSASRSSTPTRPQRGTTPAGQASQASGLPVPPLADPSSSSSSLPQYHLPIPPPLPPPPAPAAAAAAAATPDVANALQRMNERLESLEAALTRATLPLPGGTYGPGTPRFAHSGAALHSRHHQYHQHHAAAAAGSPSALNARSQAGSESSPMTGTGVTPLSAGAAAAGEAHHDGMGANAVETAGEAMAVEGLVDLGGAQARGADGTGQPMWESVKPDVIGRGVMTLEECDAEFEFYFENLQPWSALLSTTLDRHPLVVRERSPLLFHAILLLTLYYRPRTPANMILYRAVSSILDSILAPQILCPQPDELSFDFLRAVHLLLLYKPVQYSALNARGISDATQIESASKINVRSSWMLRLLVSRVAAFIGLPSVADAFAHAFANQHVAPIPEDLIAQQRLCLGLVFHESHGALQSGKTANSHPQDACRTTRLFAQLRRQTSDVRLAASVELVAHAATALNARSDSGGTVLDAEDLARFDDELDAWREYWAPLLASQDAHDGTAAADPVAWSLWVPYAAFARLTLRGAAFNKWKADRKARAAAAQGGHATLEEEERESIAVAADVAQEMMLAVTVDGDELRSGRRGARVEWRSESGPLVPDPEVVRTLKYATDSLTCVMFSYPVIFLAKVANEGLLRPDLTVIPAGTPPLAPSPMSRDDRLCRLFQLGADLLDAIAPNPHHPSVRQAAFLRKVLEAAISGRRSITSAPSSPHLTAIAGGHGQGPVPPLPHALSHQLQHAASQQQQQQQAPAPPVLAPATVPPPPSRALQQPPRATYGGPSGVNGSGPPARAVPPFGVADFSLSASYQPTPMHSPPPPPPPPQPPPGPQGVGPPHGGASAHAPVGAGAAAADEDPFAALLSGFDAGGSSSSSFFALDGGIDWASLSGTPDFLGQQGGGGPGGFSF</sequence>
<dbReference type="GO" id="GO:0000981">
    <property type="term" value="F:DNA-binding transcription factor activity, RNA polymerase II-specific"/>
    <property type="evidence" value="ECO:0007669"/>
    <property type="project" value="InterPro"/>
</dbReference>
<feature type="region of interest" description="Disordered" evidence="6">
    <location>
        <begin position="783"/>
        <end position="929"/>
    </location>
</feature>
<feature type="compositionally biased region" description="Low complexity" evidence="6">
    <location>
        <begin position="1"/>
        <end position="23"/>
    </location>
</feature>
<dbReference type="Pfam" id="PF00172">
    <property type="entry name" value="Zn_clus"/>
    <property type="match status" value="1"/>
</dbReference>
<feature type="compositionally biased region" description="Low complexity" evidence="6">
    <location>
        <begin position="916"/>
        <end position="929"/>
    </location>
</feature>
<dbReference type="OrthoDB" id="4454541at2759"/>
<dbReference type="GO" id="GO:0000976">
    <property type="term" value="F:transcription cis-regulatory region binding"/>
    <property type="evidence" value="ECO:0007669"/>
    <property type="project" value="TreeGrafter"/>
</dbReference>
<feature type="region of interest" description="Disordered" evidence="6">
    <location>
        <begin position="78"/>
        <end position="147"/>
    </location>
</feature>
<gene>
    <name evidence="8" type="ORF">DMC30DRAFT_113277</name>
</gene>
<feature type="compositionally biased region" description="Pro residues" evidence="6">
    <location>
        <begin position="831"/>
        <end position="846"/>
    </location>
</feature>
<feature type="compositionally biased region" description="Polar residues" evidence="6">
    <location>
        <begin position="220"/>
        <end position="241"/>
    </location>
</feature>
<feature type="region of interest" description="Disordered" evidence="6">
    <location>
        <begin position="1"/>
        <end position="41"/>
    </location>
</feature>
<evidence type="ECO:0000256" key="1">
    <source>
        <dbReference type="ARBA" id="ARBA00004123"/>
    </source>
</evidence>
<name>A0A5C5G7T2_9BASI</name>
<protein>
    <recommendedName>
        <fullName evidence="7">Zn(2)-C6 fungal-type domain-containing protein</fullName>
    </recommendedName>
</protein>
<dbReference type="InterPro" id="IPR051089">
    <property type="entry name" value="prtT"/>
</dbReference>
<keyword evidence="4" id="KW-0804">Transcription</keyword>
<reference evidence="8 9" key="1">
    <citation type="submission" date="2019-03" db="EMBL/GenBank/DDBJ databases">
        <title>Rhodosporidium diobovatum UCD-FST 08-225 genome sequencing, assembly, and annotation.</title>
        <authorList>
            <person name="Fakankun I.U."/>
            <person name="Fristensky B."/>
            <person name="Levin D.B."/>
        </authorList>
    </citation>
    <scope>NUCLEOTIDE SEQUENCE [LARGE SCALE GENOMIC DNA]</scope>
    <source>
        <strain evidence="8 9">UCD-FST 08-225</strain>
    </source>
</reference>
<feature type="compositionally biased region" description="Low complexity" evidence="6">
    <location>
        <begin position="119"/>
        <end position="132"/>
    </location>
</feature>
<comment type="subcellular location">
    <subcellularLocation>
        <location evidence="1">Nucleus</location>
    </subcellularLocation>
</comment>
<feature type="compositionally biased region" description="Low complexity" evidence="6">
    <location>
        <begin position="79"/>
        <end position="102"/>
    </location>
</feature>
<evidence type="ECO:0000256" key="4">
    <source>
        <dbReference type="ARBA" id="ARBA00023163"/>
    </source>
</evidence>
<dbReference type="InterPro" id="IPR036864">
    <property type="entry name" value="Zn2-C6_fun-type_DNA-bd_sf"/>
</dbReference>
<keyword evidence="2" id="KW-0805">Transcription regulation</keyword>
<proteinExistence type="predicted"/>
<feature type="region of interest" description="Disordered" evidence="6">
    <location>
        <begin position="181"/>
        <end position="252"/>
    </location>
</feature>
<feature type="compositionally biased region" description="Low complexity" evidence="6">
    <location>
        <begin position="181"/>
        <end position="191"/>
    </location>
</feature>
<evidence type="ECO:0000259" key="7">
    <source>
        <dbReference type="PROSITE" id="PS50048"/>
    </source>
</evidence>
<dbReference type="GO" id="GO:0005634">
    <property type="term" value="C:nucleus"/>
    <property type="evidence" value="ECO:0007669"/>
    <property type="project" value="UniProtKB-SubCell"/>
</dbReference>
<evidence type="ECO:0000256" key="2">
    <source>
        <dbReference type="ARBA" id="ARBA00023015"/>
    </source>
</evidence>
<dbReference type="Proteomes" id="UP000311382">
    <property type="component" value="Unassembled WGS sequence"/>
</dbReference>
<dbReference type="STRING" id="5288.A0A5C5G7T2"/>
<feature type="compositionally biased region" description="Basic residues" evidence="6">
    <location>
        <begin position="201"/>
        <end position="211"/>
    </location>
</feature>
<dbReference type="PROSITE" id="PS50048">
    <property type="entry name" value="ZN2_CY6_FUNGAL_2"/>
    <property type="match status" value="1"/>
</dbReference>
<feature type="domain" description="Zn(2)-C6 fungal-type" evidence="7">
    <location>
        <begin position="43"/>
        <end position="73"/>
    </location>
</feature>
<accession>A0A5C5G7T2</accession>
<dbReference type="EMBL" id="SOZI01000002">
    <property type="protein sequence ID" value="TNY24579.1"/>
    <property type="molecule type" value="Genomic_DNA"/>
</dbReference>
<dbReference type="CDD" id="cd00067">
    <property type="entry name" value="GAL4"/>
    <property type="match status" value="1"/>
</dbReference>
<dbReference type="SMART" id="SM00066">
    <property type="entry name" value="GAL4"/>
    <property type="match status" value="1"/>
</dbReference>
<dbReference type="PANTHER" id="PTHR31845:SF17">
    <property type="entry name" value="ZN(II)2CYS6 TRANSCRIPTION FACTOR (EUROFUNG)"/>
    <property type="match status" value="1"/>
</dbReference>
<dbReference type="AlphaFoldDB" id="A0A5C5G7T2"/>
<keyword evidence="3" id="KW-0238">DNA-binding</keyword>
<keyword evidence="5" id="KW-0539">Nucleus</keyword>
<feature type="compositionally biased region" description="Pro residues" evidence="6">
    <location>
        <begin position="892"/>
        <end position="908"/>
    </location>
</feature>
<dbReference type="InterPro" id="IPR001138">
    <property type="entry name" value="Zn2Cys6_DnaBD"/>
</dbReference>
<dbReference type="SUPFAM" id="SSF57701">
    <property type="entry name" value="Zn2/Cys6 DNA-binding domain"/>
    <property type="match status" value="1"/>
</dbReference>
<evidence type="ECO:0000256" key="6">
    <source>
        <dbReference type="SAM" id="MobiDB-lite"/>
    </source>
</evidence>
<keyword evidence="9" id="KW-1185">Reference proteome</keyword>
<dbReference type="Gene3D" id="4.10.240.10">
    <property type="entry name" value="Zn(2)-C6 fungal-type DNA-binding domain"/>
    <property type="match status" value="1"/>
</dbReference>
<evidence type="ECO:0000256" key="5">
    <source>
        <dbReference type="ARBA" id="ARBA00023242"/>
    </source>
</evidence>
<evidence type="ECO:0000256" key="3">
    <source>
        <dbReference type="ARBA" id="ARBA00023125"/>
    </source>
</evidence>
<feature type="compositionally biased region" description="Low complexity" evidence="6">
    <location>
        <begin position="811"/>
        <end position="830"/>
    </location>
</feature>
<dbReference type="GO" id="GO:0008270">
    <property type="term" value="F:zinc ion binding"/>
    <property type="evidence" value="ECO:0007669"/>
    <property type="project" value="InterPro"/>
</dbReference>
<feature type="compositionally biased region" description="Pro residues" evidence="6">
    <location>
        <begin position="133"/>
        <end position="144"/>
    </location>
</feature>
<comment type="caution">
    <text evidence="8">The sequence shown here is derived from an EMBL/GenBank/DDBJ whole genome shotgun (WGS) entry which is preliminary data.</text>
</comment>
<organism evidence="8 9">
    <name type="scientific">Rhodotorula diobovata</name>
    <dbReference type="NCBI Taxonomy" id="5288"/>
    <lineage>
        <taxon>Eukaryota</taxon>
        <taxon>Fungi</taxon>
        <taxon>Dikarya</taxon>
        <taxon>Basidiomycota</taxon>
        <taxon>Pucciniomycotina</taxon>
        <taxon>Microbotryomycetes</taxon>
        <taxon>Sporidiobolales</taxon>
        <taxon>Sporidiobolaceae</taxon>
        <taxon>Rhodotorula</taxon>
    </lineage>
</organism>
<feature type="compositionally biased region" description="Polar residues" evidence="6">
    <location>
        <begin position="783"/>
        <end position="793"/>
    </location>
</feature>
<dbReference type="PANTHER" id="PTHR31845">
    <property type="entry name" value="FINGER DOMAIN PROTEIN, PUTATIVE-RELATED"/>
    <property type="match status" value="1"/>
</dbReference>
<dbReference type="PROSITE" id="PS00463">
    <property type="entry name" value="ZN2_CY6_FUNGAL_1"/>
    <property type="match status" value="1"/>
</dbReference>
<evidence type="ECO:0000313" key="9">
    <source>
        <dbReference type="Proteomes" id="UP000311382"/>
    </source>
</evidence>
<evidence type="ECO:0000313" key="8">
    <source>
        <dbReference type="EMBL" id="TNY24579.1"/>
    </source>
</evidence>